<comment type="caution">
    <text evidence="1">The sequence shown here is derived from an EMBL/GenBank/DDBJ whole genome shotgun (WGS) entry which is preliminary data.</text>
</comment>
<evidence type="ECO:0008006" key="3">
    <source>
        <dbReference type="Google" id="ProtNLM"/>
    </source>
</evidence>
<reference evidence="1 2" key="1">
    <citation type="submission" date="2021-06" db="EMBL/GenBank/DDBJ databases">
        <title>Caerostris darwini draft genome.</title>
        <authorList>
            <person name="Kono N."/>
            <person name="Arakawa K."/>
        </authorList>
    </citation>
    <scope>NUCLEOTIDE SEQUENCE [LARGE SCALE GENOMIC DNA]</scope>
</reference>
<accession>A0AAV4RXU3</accession>
<gene>
    <name evidence="1" type="ORF">CDAR_215171</name>
</gene>
<organism evidence="1 2">
    <name type="scientific">Caerostris darwini</name>
    <dbReference type="NCBI Taxonomy" id="1538125"/>
    <lineage>
        <taxon>Eukaryota</taxon>
        <taxon>Metazoa</taxon>
        <taxon>Ecdysozoa</taxon>
        <taxon>Arthropoda</taxon>
        <taxon>Chelicerata</taxon>
        <taxon>Arachnida</taxon>
        <taxon>Araneae</taxon>
        <taxon>Araneomorphae</taxon>
        <taxon>Entelegynae</taxon>
        <taxon>Araneoidea</taxon>
        <taxon>Araneidae</taxon>
        <taxon>Caerostris</taxon>
    </lineage>
</organism>
<sequence>MQIHPKLESNAPNPIQNCLETLGIGFFKIQTQKVICIYPAKEKTKHKKAGNLRIITRENAKNFQFAMLRQFTAILEISGDRSLKYFSDLNTPINKCTRLKKETGMEEE</sequence>
<evidence type="ECO:0000313" key="1">
    <source>
        <dbReference type="EMBL" id="GIY26245.1"/>
    </source>
</evidence>
<dbReference type="Proteomes" id="UP001054837">
    <property type="component" value="Unassembled WGS sequence"/>
</dbReference>
<protein>
    <recommendedName>
        <fullName evidence="3">LAGLIDADG homing endonuclease</fullName>
    </recommendedName>
</protein>
<evidence type="ECO:0000313" key="2">
    <source>
        <dbReference type="Proteomes" id="UP001054837"/>
    </source>
</evidence>
<dbReference type="EMBL" id="BPLQ01006923">
    <property type="protein sequence ID" value="GIY26245.1"/>
    <property type="molecule type" value="Genomic_DNA"/>
</dbReference>
<keyword evidence="2" id="KW-1185">Reference proteome</keyword>
<proteinExistence type="predicted"/>
<dbReference type="AlphaFoldDB" id="A0AAV4RXU3"/>
<name>A0AAV4RXU3_9ARAC</name>